<evidence type="ECO:0000259" key="2">
    <source>
        <dbReference type="PROSITE" id="PS50004"/>
    </source>
</evidence>
<dbReference type="SUPFAM" id="SSF49562">
    <property type="entry name" value="C2 domain (Calcium/lipid-binding domain, CaLB)"/>
    <property type="match status" value="1"/>
</dbReference>
<comment type="caution">
    <text evidence="3">The sequence shown here is derived from an EMBL/GenBank/DDBJ whole genome shotgun (WGS) entry which is preliminary data.</text>
</comment>
<sequence length="311" mass="34858">MATQHPPPPPPLPLPQTTRQLELDITIVSAKHLKNVNWRNGHLKPYAVFWVDPDCRLFTKPDESGSTSPVWNERFTLPINKPLDDPSSLFTLEIFHSKPSDTPKPLVGTLHFPLRNLVHSETEDSSSSDIRKFKLVLPSGRPQGKIKVKTRIRERPLPDYHLAPQHPYYYSSAPPPPLPDYRQYSSPPCPYVSAPVSAPVSPFQYTGYSDTHSGYYLGYYGPSPAPPPRPFFDRPTAGYDGPSAPVDYSGYEKKKGGQLEMGSGLAVGAVAGALGGLTLEERMKYEEEKIENRVESDLATRDDYSDYRRNY</sequence>
<evidence type="ECO:0000313" key="3">
    <source>
        <dbReference type="EMBL" id="KAK6933049.1"/>
    </source>
</evidence>
<accession>A0AAN8VJW1</accession>
<evidence type="ECO:0000313" key="4">
    <source>
        <dbReference type="Proteomes" id="UP001370490"/>
    </source>
</evidence>
<dbReference type="PANTHER" id="PTHR32246:SF68">
    <property type="entry name" value="OS01G0853800 PROTEIN"/>
    <property type="match status" value="1"/>
</dbReference>
<feature type="region of interest" description="Disordered" evidence="1">
    <location>
        <begin position="288"/>
        <end position="311"/>
    </location>
</feature>
<dbReference type="PROSITE" id="PS50004">
    <property type="entry name" value="C2"/>
    <property type="match status" value="1"/>
</dbReference>
<name>A0AAN8VJW1_9MAGN</name>
<dbReference type="InterPro" id="IPR035892">
    <property type="entry name" value="C2_domain_sf"/>
</dbReference>
<dbReference type="Pfam" id="PF00168">
    <property type="entry name" value="C2"/>
    <property type="match status" value="1"/>
</dbReference>
<dbReference type="PANTHER" id="PTHR32246">
    <property type="entry name" value="INGRESSION PROTEIN FIC1"/>
    <property type="match status" value="1"/>
</dbReference>
<proteinExistence type="predicted"/>
<protein>
    <submittedName>
        <fullName evidence="3">C2 domain</fullName>
    </submittedName>
</protein>
<dbReference type="GO" id="GO:0006952">
    <property type="term" value="P:defense response"/>
    <property type="evidence" value="ECO:0007669"/>
    <property type="project" value="InterPro"/>
</dbReference>
<dbReference type="CDD" id="cd04051">
    <property type="entry name" value="C2_SRC2_like"/>
    <property type="match status" value="1"/>
</dbReference>
<reference evidence="3 4" key="1">
    <citation type="submission" date="2023-12" db="EMBL/GenBank/DDBJ databases">
        <title>A high-quality genome assembly for Dillenia turbinata (Dilleniales).</title>
        <authorList>
            <person name="Chanderbali A."/>
        </authorList>
    </citation>
    <scope>NUCLEOTIDE SEQUENCE [LARGE SCALE GENOMIC DNA]</scope>
    <source>
        <strain evidence="3">LSX21</strain>
        <tissue evidence="3">Leaf</tissue>
    </source>
</reference>
<organism evidence="3 4">
    <name type="scientific">Dillenia turbinata</name>
    <dbReference type="NCBI Taxonomy" id="194707"/>
    <lineage>
        <taxon>Eukaryota</taxon>
        <taxon>Viridiplantae</taxon>
        <taxon>Streptophyta</taxon>
        <taxon>Embryophyta</taxon>
        <taxon>Tracheophyta</taxon>
        <taxon>Spermatophyta</taxon>
        <taxon>Magnoliopsida</taxon>
        <taxon>eudicotyledons</taxon>
        <taxon>Gunneridae</taxon>
        <taxon>Pentapetalae</taxon>
        <taxon>Dilleniales</taxon>
        <taxon>Dilleniaceae</taxon>
        <taxon>Dillenia</taxon>
    </lineage>
</organism>
<feature type="domain" description="C2" evidence="2">
    <location>
        <begin position="3"/>
        <end position="127"/>
    </location>
</feature>
<dbReference type="SMART" id="SM00239">
    <property type="entry name" value="C2"/>
    <property type="match status" value="1"/>
</dbReference>
<dbReference type="Proteomes" id="UP001370490">
    <property type="component" value="Unassembled WGS sequence"/>
</dbReference>
<gene>
    <name evidence="3" type="ORF">RJ641_035943</name>
</gene>
<dbReference type="EMBL" id="JBAMMX010000009">
    <property type="protein sequence ID" value="KAK6933049.1"/>
    <property type="molecule type" value="Genomic_DNA"/>
</dbReference>
<dbReference type="AlphaFoldDB" id="A0AAN8VJW1"/>
<dbReference type="InterPro" id="IPR000008">
    <property type="entry name" value="C2_dom"/>
</dbReference>
<dbReference type="InterPro" id="IPR044750">
    <property type="entry name" value="C2_SRC2/BAP"/>
</dbReference>
<dbReference type="Gene3D" id="2.60.40.150">
    <property type="entry name" value="C2 domain"/>
    <property type="match status" value="1"/>
</dbReference>
<keyword evidence="4" id="KW-1185">Reference proteome</keyword>
<evidence type="ECO:0000256" key="1">
    <source>
        <dbReference type="SAM" id="MobiDB-lite"/>
    </source>
</evidence>